<dbReference type="EMBL" id="FOXI01000007">
    <property type="protein sequence ID" value="SFP75357.1"/>
    <property type="molecule type" value="Genomic_DNA"/>
</dbReference>
<dbReference type="CDD" id="cd03424">
    <property type="entry name" value="NUDIX_ADPRase_Nudt5_UGPPase_Nudt14"/>
    <property type="match status" value="1"/>
</dbReference>
<dbReference type="Pfam" id="PF00293">
    <property type="entry name" value="NUDIX"/>
    <property type="match status" value="1"/>
</dbReference>
<evidence type="ECO:0000313" key="5">
    <source>
        <dbReference type="Proteomes" id="UP000183769"/>
    </source>
</evidence>
<evidence type="ECO:0000313" key="4">
    <source>
        <dbReference type="EMBL" id="SFP75357.1"/>
    </source>
</evidence>
<evidence type="ECO:0000256" key="1">
    <source>
        <dbReference type="ARBA" id="ARBA00001946"/>
    </source>
</evidence>
<dbReference type="PANTHER" id="PTHR11839:SF18">
    <property type="entry name" value="NUDIX HYDROLASE DOMAIN-CONTAINING PROTEIN"/>
    <property type="match status" value="1"/>
</dbReference>
<dbReference type="GO" id="GO:0016787">
    <property type="term" value="F:hydrolase activity"/>
    <property type="evidence" value="ECO:0007669"/>
    <property type="project" value="UniProtKB-KW"/>
</dbReference>
<dbReference type="InterPro" id="IPR015797">
    <property type="entry name" value="NUDIX_hydrolase-like_dom_sf"/>
</dbReference>
<dbReference type="GO" id="GO:0019693">
    <property type="term" value="P:ribose phosphate metabolic process"/>
    <property type="evidence" value="ECO:0007669"/>
    <property type="project" value="TreeGrafter"/>
</dbReference>
<comment type="cofactor">
    <cofactor evidence="1">
        <name>Mg(2+)</name>
        <dbReference type="ChEBI" id="CHEBI:18420"/>
    </cofactor>
</comment>
<evidence type="ECO:0000259" key="3">
    <source>
        <dbReference type="PROSITE" id="PS51462"/>
    </source>
</evidence>
<dbReference type="Proteomes" id="UP000183769">
    <property type="component" value="Unassembled WGS sequence"/>
</dbReference>
<dbReference type="Gene3D" id="3.90.79.10">
    <property type="entry name" value="Nucleoside Triphosphate Pyrophosphohydrolase"/>
    <property type="match status" value="1"/>
</dbReference>
<keyword evidence="2" id="KW-0378">Hydrolase</keyword>
<dbReference type="InterPro" id="IPR000086">
    <property type="entry name" value="NUDIX_hydrolase_dom"/>
</dbReference>
<dbReference type="PROSITE" id="PS51462">
    <property type="entry name" value="NUDIX"/>
    <property type="match status" value="1"/>
</dbReference>
<dbReference type="AlphaFoldDB" id="A0A1I5SY25"/>
<sequence length="180" mass="19715">MTDDLAWETLDSEIDYRCPGFAVRRDDVALPDGSVTDYHSVEEVETVVVLPFLPGDDEVVLIEEWRQAVGRVNRGLPAGGVEPDEDDLEAAARRELREETGYVADSMAHLCTTEPVNGIANSTHHTFVAHGCEPAAEQDLDDDESIRTLTVGYDDLVAAVRDGEIRDGRAALAVARHELD</sequence>
<name>A0A1I5SY25_9EURY</name>
<dbReference type="GO" id="GO:0006753">
    <property type="term" value="P:nucleoside phosphate metabolic process"/>
    <property type="evidence" value="ECO:0007669"/>
    <property type="project" value="TreeGrafter"/>
</dbReference>
<accession>A0A1I5SY25</accession>
<dbReference type="OrthoDB" id="104705at2157"/>
<organism evidence="4 5">
    <name type="scientific">Halolamina pelagica</name>
    <dbReference type="NCBI Taxonomy" id="699431"/>
    <lineage>
        <taxon>Archaea</taxon>
        <taxon>Methanobacteriati</taxon>
        <taxon>Methanobacteriota</taxon>
        <taxon>Stenosarchaea group</taxon>
        <taxon>Halobacteria</taxon>
        <taxon>Halobacteriales</taxon>
        <taxon>Haloferacaceae</taxon>
    </lineage>
</organism>
<gene>
    <name evidence="4" type="ORF">SAMN05216277_10757</name>
</gene>
<dbReference type="RefSeq" id="WP_074878493.1">
    <property type="nucleotide sequence ID" value="NZ_FOXI01000007.1"/>
</dbReference>
<keyword evidence="5" id="KW-1185">Reference proteome</keyword>
<reference evidence="5" key="1">
    <citation type="submission" date="2016-10" db="EMBL/GenBank/DDBJ databases">
        <authorList>
            <person name="Varghese N."/>
            <person name="Submissions S."/>
        </authorList>
    </citation>
    <scope>NUCLEOTIDE SEQUENCE [LARGE SCALE GENOMIC DNA]</scope>
    <source>
        <strain evidence="5">CGMCC 1.10329</strain>
    </source>
</reference>
<dbReference type="SUPFAM" id="SSF55811">
    <property type="entry name" value="Nudix"/>
    <property type="match status" value="1"/>
</dbReference>
<proteinExistence type="predicted"/>
<feature type="domain" description="Nudix hydrolase" evidence="3">
    <location>
        <begin position="42"/>
        <end position="173"/>
    </location>
</feature>
<protein>
    <submittedName>
        <fullName evidence="4">ADP-ribose pyrophosphatase</fullName>
    </submittedName>
</protein>
<evidence type="ECO:0000256" key="2">
    <source>
        <dbReference type="ARBA" id="ARBA00022801"/>
    </source>
</evidence>
<dbReference type="PANTHER" id="PTHR11839">
    <property type="entry name" value="UDP/ADP-SUGAR PYROPHOSPHATASE"/>
    <property type="match status" value="1"/>
</dbReference>